<dbReference type="Pfam" id="PF00653">
    <property type="entry name" value="BIR"/>
    <property type="match status" value="2"/>
</dbReference>
<dbReference type="GO" id="GO:0043066">
    <property type="term" value="P:negative regulation of apoptotic process"/>
    <property type="evidence" value="ECO:0007669"/>
    <property type="project" value="TreeGrafter"/>
</dbReference>
<feature type="compositionally biased region" description="Basic and acidic residues" evidence="2">
    <location>
        <begin position="59"/>
        <end position="68"/>
    </location>
</feature>
<dbReference type="Gene3D" id="1.10.1170.10">
    <property type="entry name" value="Inhibitor Of Apoptosis Protein (2mihbC-IAP-1), Chain A"/>
    <property type="match status" value="2"/>
</dbReference>
<reference evidence="4" key="1">
    <citation type="submission" date="2025-08" db="UniProtKB">
        <authorList>
            <consortium name="RefSeq"/>
        </authorList>
    </citation>
    <scope>IDENTIFICATION</scope>
    <source>
        <tissue evidence="4">Whole body</tissue>
    </source>
</reference>
<feature type="compositionally biased region" description="Low complexity" evidence="2">
    <location>
        <begin position="32"/>
        <end position="47"/>
    </location>
</feature>
<accession>A0A6J1Q661</accession>
<dbReference type="GO" id="GO:0005737">
    <property type="term" value="C:cytoplasm"/>
    <property type="evidence" value="ECO:0007669"/>
    <property type="project" value="TreeGrafter"/>
</dbReference>
<sequence length="311" mass="34647">MIECNNHSNCVIGVDVCGPFNEAYLPRRPKRTTTTARAVTEASQQGRSAGGQGTGPSSDPRDRRENADRFTSPRPGLNELSRMVSVPDHLEYVSFAARIARGMASGPKHPEYESYATRLASFDRWPKAMSQTKETLATAGFYYTGGQTLCYYCGRGLSWEPEDDPWVKHAKWFAYCPYLILTKGTEFVSSIASRTDIGAENILSAINNLGKHPRYASYATRLVSFDRWPKAMSQTKETLATAGFYYTGSGDQTLCYQCGGGINDWESEDDPWVEHAKWYEHCPYLILTKGTEFVSSITGRMVIGAENIICN</sequence>
<dbReference type="RefSeq" id="XP_024876385.1">
    <property type="nucleotide sequence ID" value="XM_025020617.1"/>
</dbReference>
<evidence type="ECO:0000256" key="2">
    <source>
        <dbReference type="SAM" id="MobiDB-lite"/>
    </source>
</evidence>
<dbReference type="FunFam" id="1.10.1170.10:FF:000003">
    <property type="entry name" value="E3 ubiquitin-protein ligase XIAP"/>
    <property type="match status" value="1"/>
</dbReference>
<dbReference type="GO" id="GO:0005634">
    <property type="term" value="C:nucleus"/>
    <property type="evidence" value="ECO:0007669"/>
    <property type="project" value="TreeGrafter"/>
</dbReference>
<dbReference type="SMART" id="SM00238">
    <property type="entry name" value="BIR"/>
    <property type="match status" value="2"/>
</dbReference>
<dbReference type="CDD" id="cd00022">
    <property type="entry name" value="BIR"/>
    <property type="match status" value="2"/>
</dbReference>
<name>A0A6J1Q661_9HYME</name>
<feature type="region of interest" description="Disordered" evidence="2">
    <location>
        <begin position="28"/>
        <end position="79"/>
    </location>
</feature>
<evidence type="ECO:0000313" key="3">
    <source>
        <dbReference type="Proteomes" id="UP000504618"/>
    </source>
</evidence>
<dbReference type="OrthoDB" id="5855668at2759"/>
<dbReference type="PROSITE" id="PS50143">
    <property type="entry name" value="BIR_REPEAT_2"/>
    <property type="match status" value="2"/>
</dbReference>
<gene>
    <name evidence="4" type="primary">LOC112457501</name>
</gene>
<evidence type="ECO:0000313" key="4">
    <source>
        <dbReference type="RefSeq" id="XP_024876385.1"/>
    </source>
</evidence>
<proteinExistence type="predicted"/>
<dbReference type="InterPro" id="IPR001370">
    <property type="entry name" value="BIR_rpt"/>
</dbReference>
<organism evidence="3 4">
    <name type="scientific">Temnothorax curvispinosus</name>
    <dbReference type="NCBI Taxonomy" id="300111"/>
    <lineage>
        <taxon>Eukaryota</taxon>
        <taxon>Metazoa</taxon>
        <taxon>Ecdysozoa</taxon>
        <taxon>Arthropoda</taxon>
        <taxon>Hexapoda</taxon>
        <taxon>Insecta</taxon>
        <taxon>Pterygota</taxon>
        <taxon>Neoptera</taxon>
        <taxon>Endopterygota</taxon>
        <taxon>Hymenoptera</taxon>
        <taxon>Apocrita</taxon>
        <taxon>Aculeata</taxon>
        <taxon>Formicoidea</taxon>
        <taxon>Formicidae</taxon>
        <taxon>Myrmicinae</taxon>
        <taxon>Temnothorax</taxon>
    </lineage>
</organism>
<dbReference type="GO" id="GO:0031398">
    <property type="term" value="P:positive regulation of protein ubiquitination"/>
    <property type="evidence" value="ECO:0007669"/>
    <property type="project" value="TreeGrafter"/>
</dbReference>
<dbReference type="GO" id="GO:0051726">
    <property type="term" value="P:regulation of cell cycle"/>
    <property type="evidence" value="ECO:0007669"/>
    <property type="project" value="TreeGrafter"/>
</dbReference>
<dbReference type="PANTHER" id="PTHR10044:SF139">
    <property type="entry name" value="DEATH-ASSOCIATED INHIBITOR OF APOPTOSIS 2"/>
    <property type="match status" value="1"/>
</dbReference>
<dbReference type="InterPro" id="IPR050784">
    <property type="entry name" value="IAP"/>
</dbReference>
<dbReference type="GO" id="GO:0043027">
    <property type="term" value="F:cysteine-type endopeptidase inhibitor activity involved in apoptotic process"/>
    <property type="evidence" value="ECO:0007669"/>
    <property type="project" value="TreeGrafter"/>
</dbReference>
<keyword evidence="3" id="KW-1185">Reference proteome</keyword>
<dbReference type="AlphaFoldDB" id="A0A6J1Q661"/>
<dbReference type="GO" id="GO:0061630">
    <property type="term" value="F:ubiquitin protein ligase activity"/>
    <property type="evidence" value="ECO:0007669"/>
    <property type="project" value="TreeGrafter"/>
</dbReference>
<protein>
    <submittedName>
        <fullName evidence="4">Inhibitor of apoptosis</fullName>
    </submittedName>
</protein>
<dbReference type="GO" id="GO:0006915">
    <property type="term" value="P:apoptotic process"/>
    <property type="evidence" value="ECO:0007669"/>
    <property type="project" value="UniProtKB-KW"/>
</dbReference>
<evidence type="ECO:0000256" key="1">
    <source>
        <dbReference type="ARBA" id="ARBA00022703"/>
    </source>
</evidence>
<dbReference type="SUPFAM" id="SSF57924">
    <property type="entry name" value="Inhibitor of apoptosis (IAP) repeat"/>
    <property type="match status" value="2"/>
</dbReference>
<dbReference type="GeneID" id="112457501"/>
<dbReference type="Proteomes" id="UP000504618">
    <property type="component" value="Unplaced"/>
</dbReference>
<dbReference type="PANTHER" id="PTHR10044">
    <property type="entry name" value="INHIBITOR OF APOPTOSIS"/>
    <property type="match status" value="1"/>
</dbReference>
<keyword evidence="1" id="KW-0053">Apoptosis</keyword>